<feature type="transmembrane region" description="Helical" evidence="1">
    <location>
        <begin position="108"/>
        <end position="126"/>
    </location>
</feature>
<dbReference type="InterPro" id="IPR051790">
    <property type="entry name" value="Cytochrome_c-biogenesis_DsbD"/>
</dbReference>
<dbReference type="RefSeq" id="WP_307152329.1">
    <property type="nucleotide sequence ID" value="NZ_JAUSTU010000043.1"/>
</dbReference>
<feature type="transmembrane region" description="Helical" evidence="1">
    <location>
        <begin position="226"/>
        <end position="242"/>
    </location>
</feature>
<feature type="transmembrane region" description="Helical" evidence="1">
    <location>
        <begin position="147"/>
        <end position="170"/>
    </location>
</feature>
<proteinExistence type="predicted"/>
<evidence type="ECO:0000259" key="2">
    <source>
        <dbReference type="Pfam" id="PF13386"/>
    </source>
</evidence>
<protein>
    <submittedName>
        <fullName evidence="3">Cytochrome c biogenesis protein CcdA</fullName>
    </submittedName>
</protein>
<dbReference type="PANTHER" id="PTHR31272">
    <property type="entry name" value="CYTOCHROME C-TYPE BIOGENESIS PROTEIN HI_1454-RELATED"/>
    <property type="match status" value="1"/>
</dbReference>
<gene>
    <name evidence="3" type="ORF">J2S07_004262</name>
</gene>
<feature type="transmembrane region" description="Helical" evidence="1">
    <location>
        <begin position="26"/>
        <end position="52"/>
    </location>
</feature>
<evidence type="ECO:0000313" key="4">
    <source>
        <dbReference type="Proteomes" id="UP001231362"/>
    </source>
</evidence>
<keyword evidence="1" id="KW-1133">Transmembrane helix</keyword>
<keyword evidence="1" id="KW-0472">Membrane</keyword>
<sequence length="243" mass="26980">MYGVFSEISNMLTQPFLNLARGMEGIPVLFAFLLGIVGALAPCQFTANLGAVTVYGNKSVQKQIAWAEVIFFIIGKMVVFSLFGLIVWILGNEVKSTFITYFPWFRKLVGPILILIGLFMLGVIKFKKMISFGSIPERFTKKGKIGAFLMGVSFTLGFCPTMFTLFFVTLMPLEITVPYGGLLPSVFAIGTSFPLILAVFLIWYFELSGKLMKKQGRRIGLIVQRIAGVIIIILGILDAITFW</sequence>
<dbReference type="PANTHER" id="PTHR31272:SF4">
    <property type="entry name" value="CYTOCHROME C-TYPE BIOGENESIS PROTEIN HI_1454-RELATED"/>
    <property type="match status" value="1"/>
</dbReference>
<feature type="transmembrane region" description="Helical" evidence="1">
    <location>
        <begin position="64"/>
        <end position="88"/>
    </location>
</feature>
<name>A0ABT9VAD3_9BACL</name>
<keyword evidence="1" id="KW-0812">Transmembrane</keyword>
<dbReference type="InterPro" id="IPR039447">
    <property type="entry name" value="UreH-like_TM_dom"/>
</dbReference>
<reference evidence="3 4" key="1">
    <citation type="submission" date="2023-07" db="EMBL/GenBank/DDBJ databases">
        <title>Genomic Encyclopedia of Type Strains, Phase IV (KMG-IV): sequencing the most valuable type-strain genomes for metagenomic binning, comparative biology and taxonomic classification.</title>
        <authorList>
            <person name="Goeker M."/>
        </authorList>
    </citation>
    <scope>NUCLEOTIDE SEQUENCE [LARGE SCALE GENOMIC DNA]</scope>
    <source>
        <strain evidence="3 4">DSM 23948</strain>
    </source>
</reference>
<evidence type="ECO:0000256" key="1">
    <source>
        <dbReference type="SAM" id="Phobius"/>
    </source>
</evidence>
<organism evidence="3 4">
    <name type="scientific">Anoxybacillus andreesenii</name>
    <dbReference type="NCBI Taxonomy" id="1325932"/>
    <lineage>
        <taxon>Bacteria</taxon>
        <taxon>Bacillati</taxon>
        <taxon>Bacillota</taxon>
        <taxon>Bacilli</taxon>
        <taxon>Bacillales</taxon>
        <taxon>Anoxybacillaceae</taxon>
        <taxon>Anoxybacillus</taxon>
    </lineage>
</organism>
<dbReference type="Proteomes" id="UP001231362">
    <property type="component" value="Unassembled WGS sequence"/>
</dbReference>
<accession>A0ABT9VAD3</accession>
<comment type="caution">
    <text evidence="3">The sequence shown here is derived from an EMBL/GenBank/DDBJ whole genome shotgun (WGS) entry which is preliminary data.</text>
</comment>
<dbReference type="EMBL" id="JAUSTU010000043">
    <property type="protein sequence ID" value="MDQ0157889.1"/>
    <property type="molecule type" value="Genomic_DNA"/>
</dbReference>
<feature type="transmembrane region" description="Helical" evidence="1">
    <location>
        <begin position="182"/>
        <end position="205"/>
    </location>
</feature>
<dbReference type="Pfam" id="PF13386">
    <property type="entry name" value="DsbD_2"/>
    <property type="match status" value="1"/>
</dbReference>
<feature type="domain" description="Urease accessory protein UreH-like transmembrane" evidence="2">
    <location>
        <begin position="31"/>
        <end position="237"/>
    </location>
</feature>
<evidence type="ECO:0000313" key="3">
    <source>
        <dbReference type="EMBL" id="MDQ0157889.1"/>
    </source>
</evidence>
<keyword evidence="4" id="KW-1185">Reference proteome</keyword>